<dbReference type="Pfam" id="PF06103">
    <property type="entry name" value="DUF948"/>
    <property type="match status" value="1"/>
</dbReference>
<dbReference type="InterPro" id="IPR009293">
    <property type="entry name" value="UPF0478"/>
</dbReference>
<keyword evidence="1" id="KW-0472">Membrane</keyword>
<evidence type="ECO:0000313" key="2">
    <source>
        <dbReference type="EMBL" id="TDC00229.1"/>
    </source>
</evidence>
<dbReference type="EMBL" id="SMJZ01000195">
    <property type="protein sequence ID" value="TDC00229.1"/>
    <property type="molecule type" value="Genomic_DNA"/>
</dbReference>
<dbReference type="Proteomes" id="UP000295157">
    <property type="component" value="Unassembled WGS sequence"/>
</dbReference>
<dbReference type="OrthoDB" id="3237344at2"/>
<protein>
    <submittedName>
        <fullName evidence="2">DUF948 domain-containing protein</fullName>
    </submittedName>
</protein>
<feature type="transmembrane region" description="Helical" evidence="1">
    <location>
        <begin position="6"/>
        <end position="28"/>
    </location>
</feature>
<keyword evidence="1" id="KW-0812">Transmembrane</keyword>
<sequence>MLTAGEVAGLIAATGWMVLVCVLAMVLVKVARLLTETTKAVSDLNNRLTPLLDDMSVTVNETNRQLAAVEAIATDIKQVSGHAAKLSAVTQTIFTGPLIKVSSLGYGVRRAIEARTPARQAARGATRGTAPRRSR</sequence>
<keyword evidence="1" id="KW-1133">Transmembrane helix</keyword>
<dbReference type="AlphaFoldDB" id="A0A4R4MVJ6"/>
<proteinExistence type="predicted"/>
<name>A0A4R4MVJ6_9ACTN</name>
<evidence type="ECO:0000313" key="3">
    <source>
        <dbReference type="Proteomes" id="UP000295157"/>
    </source>
</evidence>
<dbReference type="RefSeq" id="WP_132339208.1">
    <property type="nucleotide sequence ID" value="NZ_SMJZ01000195.1"/>
</dbReference>
<reference evidence="2 3" key="1">
    <citation type="submission" date="2019-02" db="EMBL/GenBank/DDBJ databases">
        <title>Draft genome sequences of novel Actinobacteria.</title>
        <authorList>
            <person name="Sahin N."/>
            <person name="Ay H."/>
            <person name="Saygin H."/>
        </authorList>
    </citation>
    <scope>NUCLEOTIDE SEQUENCE [LARGE SCALE GENOMIC DNA]</scope>
    <source>
        <strain evidence="2 3">KC201</strain>
    </source>
</reference>
<gene>
    <name evidence="2" type="ORF">E1267_35255</name>
</gene>
<evidence type="ECO:0000256" key="1">
    <source>
        <dbReference type="SAM" id="Phobius"/>
    </source>
</evidence>
<keyword evidence="3" id="KW-1185">Reference proteome</keyword>
<comment type="caution">
    <text evidence="2">The sequence shown here is derived from an EMBL/GenBank/DDBJ whole genome shotgun (WGS) entry which is preliminary data.</text>
</comment>
<accession>A0A4R4MVJ6</accession>
<organism evidence="2 3">
    <name type="scientific">Nonomuraea longispora</name>
    <dbReference type="NCBI Taxonomy" id="1848320"/>
    <lineage>
        <taxon>Bacteria</taxon>
        <taxon>Bacillati</taxon>
        <taxon>Actinomycetota</taxon>
        <taxon>Actinomycetes</taxon>
        <taxon>Streptosporangiales</taxon>
        <taxon>Streptosporangiaceae</taxon>
        <taxon>Nonomuraea</taxon>
    </lineage>
</organism>